<gene>
    <name evidence="1" type="ORF">BRAA06T27300Z</name>
</gene>
<dbReference type="AlphaFoldDB" id="A0A3P5Z6R9"/>
<name>A0A3P5Z6R9_BRACM</name>
<accession>A0A3P5Z6R9</accession>
<evidence type="ECO:0000313" key="1">
    <source>
        <dbReference type="EMBL" id="VDC68760.1"/>
    </source>
</evidence>
<dbReference type="EMBL" id="LR031569">
    <property type="protein sequence ID" value="VDC68760.1"/>
    <property type="molecule type" value="Genomic_DNA"/>
</dbReference>
<organism evidence="1">
    <name type="scientific">Brassica campestris</name>
    <name type="common">Field mustard</name>
    <dbReference type="NCBI Taxonomy" id="3711"/>
    <lineage>
        <taxon>Eukaryota</taxon>
        <taxon>Viridiplantae</taxon>
        <taxon>Streptophyta</taxon>
        <taxon>Embryophyta</taxon>
        <taxon>Tracheophyta</taxon>
        <taxon>Spermatophyta</taxon>
        <taxon>Magnoliopsida</taxon>
        <taxon>eudicotyledons</taxon>
        <taxon>Gunneridae</taxon>
        <taxon>Pentapetalae</taxon>
        <taxon>rosids</taxon>
        <taxon>malvids</taxon>
        <taxon>Brassicales</taxon>
        <taxon>Brassicaceae</taxon>
        <taxon>Brassiceae</taxon>
        <taxon>Brassica</taxon>
    </lineage>
</organism>
<proteinExistence type="predicted"/>
<sequence>MLNLRRLRLGSGEGVEGHRKRSLRWCLLVAKVDA</sequence>
<protein>
    <submittedName>
        <fullName evidence="1">Uncharacterized protein</fullName>
    </submittedName>
</protein>
<reference evidence="1" key="1">
    <citation type="submission" date="2018-11" db="EMBL/GenBank/DDBJ databases">
        <authorList>
            <consortium name="Genoscope - CEA"/>
            <person name="William W."/>
        </authorList>
    </citation>
    <scope>NUCLEOTIDE SEQUENCE</scope>
</reference>